<feature type="repeat" description="TPR" evidence="5">
    <location>
        <begin position="183"/>
        <end position="216"/>
    </location>
</feature>
<keyword evidence="4 5" id="KW-0802">TPR repeat</keyword>
<evidence type="ECO:0000256" key="2">
    <source>
        <dbReference type="ARBA" id="ARBA00022490"/>
    </source>
</evidence>
<dbReference type="PROSITE" id="PS50005">
    <property type="entry name" value="TPR"/>
    <property type="match status" value="1"/>
</dbReference>
<dbReference type="PANTHER" id="PTHR11242">
    <property type="entry name" value="ARYL HYDROCARBON RECEPTOR INTERACTING PROTEIN RELATED"/>
    <property type="match status" value="1"/>
</dbReference>
<dbReference type="InterPro" id="IPR039663">
    <property type="entry name" value="AIP/AIPL1/TTC9"/>
</dbReference>
<dbReference type="Pfam" id="PF23322">
    <property type="entry name" value="PPIase_AIP"/>
    <property type="match status" value="1"/>
</dbReference>
<evidence type="ECO:0000256" key="3">
    <source>
        <dbReference type="ARBA" id="ARBA00022737"/>
    </source>
</evidence>
<evidence type="ECO:0000256" key="4">
    <source>
        <dbReference type="ARBA" id="ARBA00022803"/>
    </source>
</evidence>
<proteinExistence type="evidence at transcript level"/>
<dbReference type="InterPro" id="IPR046357">
    <property type="entry name" value="PPIase_dom_sf"/>
</dbReference>
<keyword evidence="7" id="KW-0675">Receptor</keyword>
<dbReference type="InterPro" id="IPR019734">
    <property type="entry name" value="TPR_rpt"/>
</dbReference>
<gene>
    <name evidence="7" type="primary">Aip</name>
</gene>
<reference evidence="7" key="1">
    <citation type="submission" date="2020-04" db="EMBL/GenBank/DDBJ databases">
        <authorList>
            <person name="Neveu A P."/>
        </authorList>
    </citation>
    <scope>NUCLEOTIDE SEQUENCE</scope>
    <source>
        <tissue evidence="7">Whole embryo</tissue>
    </source>
</reference>
<dbReference type="InterPro" id="IPR011990">
    <property type="entry name" value="TPR-like_helical_dom_sf"/>
</dbReference>
<name>A0A6F9D5D5_9ASCI</name>
<evidence type="ECO:0000313" key="7">
    <source>
        <dbReference type="EMBL" id="CAB3220763.1"/>
    </source>
</evidence>
<dbReference type="SMART" id="SM00028">
    <property type="entry name" value="TPR"/>
    <property type="match status" value="2"/>
</dbReference>
<protein>
    <submittedName>
        <fullName evidence="7">AH receptor-interacting protein</fullName>
    </submittedName>
</protein>
<dbReference type="Gene3D" id="1.25.40.10">
    <property type="entry name" value="Tetratricopeptide repeat domain"/>
    <property type="match status" value="1"/>
</dbReference>
<accession>A0A6F9D5D5</accession>
<keyword evidence="3" id="KW-0677">Repeat</keyword>
<dbReference type="GO" id="GO:0005737">
    <property type="term" value="C:cytoplasm"/>
    <property type="evidence" value="ECO:0007669"/>
    <property type="project" value="UniProtKB-SubCell"/>
</dbReference>
<dbReference type="EMBL" id="LR782812">
    <property type="protein sequence ID" value="CAB3220763.1"/>
    <property type="molecule type" value="mRNA"/>
</dbReference>
<organism evidence="7">
    <name type="scientific">Phallusia mammillata</name>
    <dbReference type="NCBI Taxonomy" id="59560"/>
    <lineage>
        <taxon>Eukaryota</taxon>
        <taxon>Metazoa</taxon>
        <taxon>Chordata</taxon>
        <taxon>Tunicata</taxon>
        <taxon>Ascidiacea</taxon>
        <taxon>Phlebobranchia</taxon>
        <taxon>Ascidiidae</taxon>
        <taxon>Phallusia</taxon>
    </lineage>
</organism>
<dbReference type="SUPFAM" id="SSF48452">
    <property type="entry name" value="TPR-like"/>
    <property type="match status" value="1"/>
</dbReference>
<dbReference type="InterPro" id="IPR056277">
    <property type="entry name" value="PPIase_AIP"/>
</dbReference>
<sequence>MSPGEIALFSCPLKCVVDYPVISRSLRDLHHGHDHTSHSCGLHALENGLGYPDLNELQKNMRPLDFEFELLKVEEVDTYEKELWQMNPEEMLANVPRYHEEGNKLFKEGKILEAEKKYANGIGCLKHLQIKERPGTETWVDLDNQQIPLLLNFAQCKLNQGEYQVCITHCTEVLEKIDGADNVKALFKRGKAYAFGMDEKECRQDFERALQLDPTIKSAVEKELRELAVRQKQRDAELSKHLKGMFSGF</sequence>
<feature type="domain" description="AIP/AIPL N-terminal FKBP-type PPIase" evidence="6">
    <location>
        <begin position="1"/>
        <end position="72"/>
    </location>
</feature>
<dbReference type="AlphaFoldDB" id="A0A6F9D5D5"/>
<evidence type="ECO:0000259" key="6">
    <source>
        <dbReference type="Pfam" id="PF23322"/>
    </source>
</evidence>
<evidence type="ECO:0000256" key="5">
    <source>
        <dbReference type="PROSITE-ProRule" id="PRU00339"/>
    </source>
</evidence>
<dbReference type="GO" id="GO:0003755">
    <property type="term" value="F:peptidyl-prolyl cis-trans isomerase activity"/>
    <property type="evidence" value="ECO:0007669"/>
    <property type="project" value="InterPro"/>
</dbReference>
<dbReference type="PANTHER" id="PTHR11242:SF0">
    <property type="entry name" value="TPR_REGION DOMAIN-CONTAINING PROTEIN"/>
    <property type="match status" value="1"/>
</dbReference>
<keyword evidence="2" id="KW-0963">Cytoplasm</keyword>
<dbReference type="FunFam" id="1.25.40.10:FF:000052">
    <property type="entry name" value="Aryl-hydrocarbon-interacting protein-like 1"/>
    <property type="match status" value="1"/>
</dbReference>
<comment type="subcellular location">
    <subcellularLocation>
        <location evidence="1">Cytoplasm</location>
    </subcellularLocation>
</comment>
<evidence type="ECO:0000256" key="1">
    <source>
        <dbReference type="ARBA" id="ARBA00004496"/>
    </source>
</evidence>
<dbReference type="Gene3D" id="3.10.50.40">
    <property type="match status" value="1"/>
</dbReference>